<reference evidence="4" key="1">
    <citation type="submission" date="2019-12" db="EMBL/GenBank/DDBJ databases">
        <authorList>
            <person name="Awala S.I."/>
            <person name="Rhee S.K."/>
        </authorList>
    </citation>
    <scope>NUCLEOTIDE SEQUENCE [LARGE SCALE GENOMIC DNA]</scope>
    <source>
        <strain evidence="4">IM1</strain>
    </source>
</reference>
<keyword evidence="1" id="KW-0812">Transmembrane</keyword>
<dbReference type="Proteomes" id="UP000503004">
    <property type="component" value="Chromosome"/>
</dbReference>
<evidence type="ECO:0000313" key="4">
    <source>
        <dbReference type="Proteomes" id="UP000503004"/>
    </source>
</evidence>
<dbReference type="KEGG" id="metu:GNH96_07840"/>
<feature type="transmembrane region" description="Helical" evidence="1">
    <location>
        <begin position="158"/>
        <end position="176"/>
    </location>
</feature>
<keyword evidence="1" id="KW-0472">Membrane</keyword>
<dbReference type="AlphaFoldDB" id="A0A858Q7Z0"/>
<name>A0A858Q7Z0_9GAMM</name>
<evidence type="ECO:0000256" key="1">
    <source>
        <dbReference type="SAM" id="Phobius"/>
    </source>
</evidence>
<keyword evidence="2" id="KW-0732">Signal</keyword>
<evidence type="ECO:0000256" key="2">
    <source>
        <dbReference type="SAM" id="SignalP"/>
    </source>
</evidence>
<feature type="signal peptide" evidence="2">
    <location>
        <begin position="1"/>
        <end position="28"/>
    </location>
</feature>
<dbReference type="EMBL" id="CP046565">
    <property type="protein sequence ID" value="QJD29894.1"/>
    <property type="molecule type" value="Genomic_DNA"/>
</dbReference>
<gene>
    <name evidence="3" type="ORF">GNH96_07840</name>
</gene>
<protein>
    <submittedName>
        <fullName evidence="3">Uncharacterized protein</fullName>
    </submittedName>
</protein>
<evidence type="ECO:0000313" key="3">
    <source>
        <dbReference type="EMBL" id="QJD29894.1"/>
    </source>
</evidence>
<feature type="chain" id="PRO_5032354276" evidence="2">
    <location>
        <begin position="29"/>
        <end position="196"/>
    </location>
</feature>
<keyword evidence="1" id="KW-1133">Transmembrane helix</keyword>
<keyword evidence="4" id="KW-1185">Reference proteome</keyword>
<proteinExistence type="predicted"/>
<organism evidence="3 4">
    <name type="scientific">Methylococcus geothermalis</name>
    <dbReference type="NCBI Taxonomy" id="2681310"/>
    <lineage>
        <taxon>Bacteria</taxon>
        <taxon>Pseudomonadati</taxon>
        <taxon>Pseudomonadota</taxon>
        <taxon>Gammaproteobacteria</taxon>
        <taxon>Methylococcales</taxon>
        <taxon>Methylococcaceae</taxon>
        <taxon>Methylococcus</taxon>
    </lineage>
</organism>
<accession>A0A858Q7Z0</accession>
<sequence>MIRTKFLKCGLLAAVLGLGALIPATLWAHGGGSGVDVDSCRIPVGGFWVHFTAYQPQLTGTTEYCDKIPETGPTTLVFDYEGKALRNMTVEFEITKEPEGSRVFYQAPAAYPTGTVNATINFTEPSSYLAHVTLVNDGQKIDAHIPFKVGVNQTSLSGSTWIIILVVVVALGYILYLSNAGFKKVVDSLLLIKKKT</sequence>